<evidence type="ECO:0000313" key="2">
    <source>
        <dbReference type="EMBL" id="OWP61405.1"/>
    </source>
</evidence>
<keyword evidence="3" id="KW-1185">Reference proteome</keyword>
<proteinExistence type="predicted"/>
<comment type="caution">
    <text evidence="2">The sequence shown here is derived from an EMBL/GenBank/DDBJ whole genome shotgun (WGS) entry which is preliminary data.</text>
</comment>
<dbReference type="EMBL" id="NIRR01000071">
    <property type="protein sequence ID" value="OWP61405.1"/>
    <property type="molecule type" value="Genomic_DNA"/>
</dbReference>
<protein>
    <submittedName>
        <fullName evidence="2">Uncharacterized protein</fullName>
    </submittedName>
</protein>
<dbReference type="Proteomes" id="UP000197277">
    <property type="component" value="Unassembled WGS sequence"/>
</dbReference>
<reference evidence="2 3" key="1">
    <citation type="submission" date="2017-06" db="EMBL/GenBank/DDBJ databases">
        <title>Hymenobacter amundsenii sp. nov. isolated from regoliths in Antarctica.</title>
        <authorList>
            <person name="Sedlacek I."/>
            <person name="Kralova S."/>
            <person name="Pantucek R."/>
            <person name="Svec P."/>
            <person name="Holochova P."/>
            <person name="Stankova E."/>
            <person name="Vrbovska V."/>
            <person name="Busse H.-J."/>
        </authorList>
    </citation>
    <scope>NUCLEOTIDE SEQUENCE [LARGE SCALE GENOMIC DNA]</scope>
    <source>
        <strain evidence="2 3">CCM 8682</strain>
    </source>
</reference>
<name>A0A246FFU9_9BACT</name>
<sequence>MITSLRAKILLILMVVGLFIAGTGVGANVRRGGDTPAVATQGSGPRLAPLAGYLTWGGLGLVFGCFLLLIIERKRQDKAK</sequence>
<keyword evidence="1" id="KW-1133">Transmembrane helix</keyword>
<keyword evidence="1" id="KW-0812">Transmembrane</keyword>
<feature type="transmembrane region" description="Helical" evidence="1">
    <location>
        <begin position="50"/>
        <end position="71"/>
    </location>
</feature>
<keyword evidence="1" id="KW-0472">Membrane</keyword>
<dbReference type="AlphaFoldDB" id="A0A246FFU9"/>
<organism evidence="2 3">
    <name type="scientific">Hymenobacter amundsenii</name>
    <dbReference type="NCBI Taxonomy" id="2006685"/>
    <lineage>
        <taxon>Bacteria</taxon>
        <taxon>Pseudomonadati</taxon>
        <taxon>Bacteroidota</taxon>
        <taxon>Cytophagia</taxon>
        <taxon>Cytophagales</taxon>
        <taxon>Hymenobacteraceae</taxon>
        <taxon>Hymenobacter</taxon>
    </lineage>
</organism>
<evidence type="ECO:0000313" key="3">
    <source>
        <dbReference type="Proteomes" id="UP000197277"/>
    </source>
</evidence>
<evidence type="ECO:0000256" key="1">
    <source>
        <dbReference type="SAM" id="Phobius"/>
    </source>
</evidence>
<gene>
    <name evidence="2" type="ORF">CDA63_19625</name>
</gene>
<accession>A0A246FFU9</accession>